<feature type="region of interest" description="Disordered" evidence="1">
    <location>
        <begin position="71"/>
        <end position="228"/>
    </location>
</feature>
<evidence type="ECO:0000256" key="2">
    <source>
        <dbReference type="SAM" id="SignalP"/>
    </source>
</evidence>
<dbReference type="Proteomes" id="UP001648503">
    <property type="component" value="Unassembled WGS sequence"/>
</dbReference>
<protein>
    <submittedName>
        <fullName evidence="3">Uncharacterized protein</fullName>
    </submittedName>
</protein>
<feature type="signal peptide" evidence="2">
    <location>
        <begin position="1"/>
        <end position="19"/>
    </location>
</feature>
<feature type="compositionally biased region" description="Low complexity" evidence="1">
    <location>
        <begin position="203"/>
        <end position="218"/>
    </location>
</feature>
<feature type="region of interest" description="Disordered" evidence="1">
    <location>
        <begin position="436"/>
        <end position="462"/>
    </location>
</feature>
<organism evidence="3 4">
    <name type="scientific">Batrachochytrium salamandrivorans</name>
    <dbReference type="NCBI Taxonomy" id="1357716"/>
    <lineage>
        <taxon>Eukaryota</taxon>
        <taxon>Fungi</taxon>
        <taxon>Fungi incertae sedis</taxon>
        <taxon>Chytridiomycota</taxon>
        <taxon>Chytridiomycota incertae sedis</taxon>
        <taxon>Chytridiomycetes</taxon>
        <taxon>Rhizophydiales</taxon>
        <taxon>Rhizophydiales incertae sedis</taxon>
        <taxon>Batrachochytrium</taxon>
    </lineage>
</organism>
<name>A0ABQ8EUD1_9FUNG</name>
<evidence type="ECO:0000313" key="3">
    <source>
        <dbReference type="EMBL" id="KAH6586778.1"/>
    </source>
</evidence>
<accession>A0ABQ8EUD1</accession>
<feature type="compositionally biased region" description="Polar residues" evidence="1">
    <location>
        <begin position="170"/>
        <end position="187"/>
    </location>
</feature>
<feature type="compositionally biased region" description="Low complexity" evidence="1">
    <location>
        <begin position="139"/>
        <end position="163"/>
    </location>
</feature>
<keyword evidence="2" id="KW-0732">Signal</keyword>
<keyword evidence="4" id="KW-1185">Reference proteome</keyword>
<dbReference type="EMBL" id="JAFCIX010000570">
    <property type="protein sequence ID" value="KAH6586778.1"/>
    <property type="molecule type" value="Genomic_DNA"/>
</dbReference>
<gene>
    <name evidence="3" type="ORF">BASA50_000143</name>
</gene>
<sequence>MRFFYLFTSAAATAVVSNAAVLPRWNNPPIRYSDHAPATSMVNIASESHPPILAIQGYSGTLVSLMRRTPQVESAGGDGSGSGPGSVPSPTSGSGSGSGSGPGPGPESESSTSSSSESGPDPDPRPRPIPSPRTKFRSDSGSGFDFESESELSPSPRVRSKSVSDLESESGLSPSPRTRSKSVSDLGSGSDFDFGSRPRTRSGPESGPESGPGPESESATQVGASSSSSFLTRIRNKFGGFFKTIQRSTQRLTYALKKLIRKHTGPSREVKAAGKAVGGALGPPLIEYFAKSQKGVESIRDWLKGMGPSLLNLIKQSLGKNRYDKAKGSLKMAFNDASNDVEQNLRHLKMFLYTIKHRGGTLSSFVETSHKNLLDVVSGYQKLLVLLEPYLGDDAKGKRAAELLSEAKELITSFTDTQQRRYNAIMEMLRRLPKDYRGDQSASNKPSVMQKVKTLFGKKSPQ</sequence>
<evidence type="ECO:0000313" key="4">
    <source>
        <dbReference type="Proteomes" id="UP001648503"/>
    </source>
</evidence>
<proteinExistence type="predicted"/>
<evidence type="ECO:0000256" key="1">
    <source>
        <dbReference type="SAM" id="MobiDB-lite"/>
    </source>
</evidence>
<feature type="chain" id="PRO_5046340032" evidence="2">
    <location>
        <begin position="20"/>
        <end position="462"/>
    </location>
</feature>
<reference evidence="3 4" key="1">
    <citation type="submission" date="2021-02" db="EMBL/GenBank/DDBJ databases">
        <title>Variation within the Batrachochytrium salamandrivorans European outbreak.</title>
        <authorList>
            <person name="Kelly M."/>
            <person name="Pasmans F."/>
            <person name="Shea T.P."/>
            <person name="Munoz J.F."/>
            <person name="Carranza S."/>
            <person name="Cuomo C.A."/>
            <person name="Martel A."/>
        </authorList>
    </citation>
    <scope>NUCLEOTIDE SEQUENCE [LARGE SCALE GENOMIC DNA]</scope>
    <source>
        <strain evidence="3 4">AMFP18/2</strain>
    </source>
</reference>
<feature type="compositionally biased region" description="Low complexity" evidence="1">
    <location>
        <begin position="106"/>
        <end position="119"/>
    </location>
</feature>
<comment type="caution">
    <text evidence="3">The sequence shown here is derived from an EMBL/GenBank/DDBJ whole genome shotgun (WGS) entry which is preliminary data.</text>
</comment>